<comment type="caution">
    <text evidence="3">The sequence shown here is derived from an EMBL/GenBank/DDBJ whole genome shotgun (WGS) entry which is preliminary data.</text>
</comment>
<evidence type="ECO:0000313" key="4">
    <source>
        <dbReference type="Proteomes" id="UP001595867"/>
    </source>
</evidence>
<dbReference type="InterPro" id="IPR036736">
    <property type="entry name" value="ACP-like_sf"/>
</dbReference>
<dbReference type="PANTHER" id="PTHR45527">
    <property type="entry name" value="NONRIBOSOMAL PEPTIDE SYNTHETASE"/>
    <property type="match status" value="1"/>
</dbReference>
<reference evidence="4" key="1">
    <citation type="journal article" date="2019" name="Int. J. Syst. Evol. Microbiol.">
        <title>The Global Catalogue of Microorganisms (GCM) 10K type strain sequencing project: providing services to taxonomists for standard genome sequencing and annotation.</title>
        <authorList>
            <consortium name="The Broad Institute Genomics Platform"/>
            <consortium name="The Broad Institute Genome Sequencing Center for Infectious Disease"/>
            <person name="Wu L."/>
            <person name="Ma J."/>
        </authorList>
    </citation>
    <scope>NUCLEOTIDE SEQUENCE [LARGE SCALE GENOMIC DNA]</scope>
    <source>
        <strain evidence="4">TBRC 5832</strain>
    </source>
</reference>
<gene>
    <name evidence="3" type="ORF">ACFO0C_14910</name>
</gene>
<dbReference type="InterPro" id="IPR001242">
    <property type="entry name" value="Condensation_dom"/>
</dbReference>
<dbReference type="SUPFAM" id="SSF52777">
    <property type="entry name" value="CoA-dependent acyltransferases"/>
    <property type="match status" value="2"/>
</dbReference>
<comment type="cofactor">
    <cofactor evidence="1">
        <name>pantetheine 4'-phosphate</name>
        <dbReference type="ChEBI" id="CHEBI:47942"/>
    </cofactor>
</comment>
<dbReference type="Proteomes" id="UP001595867">
    <property type="component" value="Unassembled WGS sequence"/>
</dbReference>
<keyword evidence="4" id="KW-1185">Reference proteome</keyword>
<dbReference type="Gene3D" id="1.10.1200.10">
    <property type="entry name" value="ACP-like"/>
    <property type="match status" value="1"/>
</dbReference>
<dbReference type="Pfam" id="PF00550">
    <property type="entry name" value="PP-binding"/>
    <property type="match status" value="1"/>
</dbReference>
<evidence type="ECO:0000313" key="3">
    <source>
        <dbReference type="EMBL" id="MFC4066223.1"/>
    </source>
</evidence>
<accession>A0ABV8IV50</accession>
<evidence type="ECO:0000256" key="1">
    <source>
        <dbReference type="ARBA" id="ARBA00001957"/>
    </source>
</evidence>
<protein>
    <submittedName>
        <fullName evidence="3">Condensation domain-containing protein</fullName>
    </submittedName>
</protein>
<dbReference type="Gene3D" id="3.30.559.30">
    <property type="entry name" value="Nonribosomal peptide synthetase, condensation domain"/>
    <property type="match status" value="1"/>
</dbReference>
<dbReference type="PANTHER" id="PTHR45527:SF1">
    <property type="entry name" value="FATTY ACID SYNTHASE"/>
    <property type="match status" value="1"/>
</dbReference>
<dbReference type="Gene3D" id="3.30.559.10">
    <property type="entry name" value="Chloramphenicol acetyltransferase-like domain"/>
    <property type="match status" value="1"/>
</dbReference>
<dbReference type="EMBL" id="JBHSBL010000015">
    <property type="protein sequence ID" value="MFC4066223.1"/>
    <property type="molecule type" value="Genomic_DNA"/>
</dbReference>
<sequence>MPTVNGDDDFFHLGGTSLSAALTAVELSRSTGKRITLADVLGNPGAVDLARLIDERVQSPAAGVTVPGRGGRVSFDQERRLFRDAVTSSPGWRISLTYRLRGAVDVDRLGRAVRAVAQRHEALRMRLFIDDLGVPGRAVAEIDGEVFSYCDDGEDFDGHHFDRARGVVFGVRLMRTGELSWLLLIELDHIVGDAYSTGILLGDISRFYNAPASIAATDPPAQFGEFIERQRARLEAPGEMERHRAFWRDHLGDCLLDEWPAVLPADFPARADTRFIERHRGLSTAIGDQAMRHVVCLAALNLTLAAMTGHHDHVVATPVSNRDDPAFADTIGWISSLVAVRTRWSTGAASTSDLLRATREAYLTAIENALPWGEIIKTVRPDSYLGAPRQPQVYFDFLGEDIAGALSLQDITCTEIADGGYGGYVVFSMLVTDGVQGCGARVTASDAVFDEESTDRLLRAYACSLAWIVERGDEPLAEAERDVARHLLSAGPASPRAGSTAPATPA</sequence>
<evidence type="ECO:0000259" key="2">
    <source>
        <dbReference type="PROSITE" id="PS50075"/>
    </source>
</evidence>
<name>A0ABV8IV50_9ACTN</name>
<dbReference type="InterPro" id="IPR009081">
    <property type="entry name" value="PP-bd_ACP"/>
</dbReference>
<proteinExistence type="predicted"/>
<dbReference type="PROSITE" id="PS50075">
    <property type="entry name" value="CARRIER"/>
    <property type="match status" value="1"/>
</dbReference>
<organism evidence="3 4">
    <name type="scientific">Actinoplanes subglobosus</name>
    <dbReference type="NCBI Taxonomy" id="1547892"/>
    <lineage>
        <taxon>Bacteria</taxon>
        <taxon>Bacillati</taxon>
        <taxon>Actinomycetota</taxon>
        <taxon>Actinomycetes</taxon>
        <taxon>Micromonosporales</taxon>
        <taxon>Micromonosporaceae</taxon>
        <taxon>Actinoplanes</taxon>
    </lineage>
</organism>
<feature type="domain" description="Carrier" evidence="2">
    <location>
        <begin position="1"/>
        <end position="57"/>
    </location>
</feature>
<dbReference type="Pfam" id="PF00668">
    <property type="entry name" value="Condensation"/>
    <property type="match status" value="1"/>
</dbReference>
<dbReference type="RefSeq" id="WP_378067194.1">
    <property type="nucleotide sequence ID" value="NZ_JBHSBL010000015.1"/>
</dbReference>
<dbReference type="InterPro" id="IPR023213">
    <property type="entry name" value="CAT-like_dom_sf"/>
</dbReference>
<dbReference type="SUPFAM" id="SSF47336">
    <property type="entry name" value="ACP-like"/>
    <property type="match status" value="1"/>
</dbReference>